<dbReference type="eggNOG" id="COG2867">
    <property type="taxonomic scope" value="Bacteria"/>
</dbReference>
<evidence type="ECO:0000313" key="4">
    <source>
        <dbReference type="EMBL" id="ABQ14106.1"/>
    </source>
</evidence>
<protein>
    <submittedName>
        <fullName evidence="4">Aromatic-Rich family protein</fullName>
    </submittedName>
</protein>
<dbReference type="Gene3D" id="3.30.530.20">
    <property type="match status" value="1"/>
</dbReference>
<dbReference type="CDD" id="cd07813">
    <property type="entry name" value="COQ10p_like"/>
    <property type="match status" value="1"/>
</dbReference>
<evidence type="ECO:0000259" key="3">
    <source>
        <dbReference type="Pfam" id="PF03364"/>
    </source>
</evidence>
<keyword evidence="2" id="KW-1277">Toxin-antitoxin system</keyword>
<proteinExistence type="inferred from homology"/>
<organism evidence="4 5">
    <name type="scientific">Dichelobacter nodosus (strain VCS1703A)</name>
    <dbReference type="NCBI Taxonomy" id="246195"/>
    <lineage>
        <taxon>Bacteria</taxon>
        <taxon>Pseudomonadati</taxon>
        <taxon>Pseudomonadota</taxon>
        <taxon>Gammaproteobacteria</taxon>
        <taxon>Cardiobacteriales</taxon>
        <taxon>Cardiobacteriaceae</taxon>
        <taxon>Dichelobacter</taxon>
    </lineage>
</organism>
<name>A5EXZ4_DICNV</name>
<dbReference type="AlphaFoldDB" id="A5EXZ4"/>
<dbReference type="GO" id="GO:0048039">
    <property type="term" value="F:ubiquinone binding"/>
    <property type="evidence" value="ECO:0007669"/>
    <property type="project" value="InterPro"/>
</dbReference>
<dbReference type="RefSeq" id="WP_012031304.1">
    <property type="nucleotide sequence ID" value="NC_009446.1"/>
</dbReference>
<sequence length="143" mass="16716">MPQIHKVKILPYTPAQLFDLVADVERYPEFLPWCAAARLEKRDEKEIIGTITAQKGAFRYSFTTRNFYRYPDYMTIALIRGPFKHLSGKWQFKALENGCMVDYQMHFEVLFLLAPILVGLMDYMADTMVDSFARRAQEIYGTN</sequence>
<evidence type="ECO:0000256" key="1">
    <source>
        <dbReference type="ARBA" id="ARBA00008918"/>
    </source>
</evidence>
<dbReference type="KEGG" id="dno:DNO_0991"/>
<feature type="domain" description="Coenzyme Q-binding protein COQ10 START" evidence="3">
    <location>
        <begin position="10"/>
        <end position="132"/>
    </location>
</feature>
<comment type="similarity">
    <text evidence="1">Belongs to the ribosome association toxin RatA family.</text>
</comment>
<dbReference type="Pfam" id="PF03364">
    <property type="entry name" value="Polyketide_cyc"/>
    <property type="match status" value="1"/>
</dbReference>
<evidence type="ECO:0000256" key="2">
    <source>
        <dbReference type="ARBA" id="ARBA00022649"/>
    </source>
</evidence>
<dbReference type="SUPFAM" id="SSF55961">
    <property type="entry name" value="Bet v1-like"/>
    <property type="match status" value="1"/>
</dbReference>
<dbReference type="InterPro" id="IPR044996">
    <property type="entry name" value="COQ10-like"/>
</dbReference>
<dbReference type="EMBL" id="CP000513">
    <property type="protein sequence ID" value="ABQ14106.1"/>
    <property type="molecule type" value="Genomic_DNA"/>
</dbReference>
<reference evidence="4 5" key="1">
    <citation type="journal article" date="2007" name="Nat. Biotechnol.">
        <title>Genome sequence and identification of candidate vaccine antigens from the animal pathogen Dichelobacter nodosus.</title>
        <authorList>
            <person name="Myers G.S."/>
            <person name="Parker D."/>
            <person name="Al-Hasani K."/>
            <person name="Kennan R.M."/>
            <person name="Seemann T."/>
            <person name="Ren Q."/>
            <person name="Badger J.H."/>
            <person name="Selengut J.D."/>
            <person name="Deboy R.T."/>
            <person name="Tettelin H."/>
            <person name="Boyce J.D."/>
            <person name="McCarl V.P."/>
            <person name="Han X."/>
            <person name="Nelson W.C."/>
            <person name="Madupu R."/>
            <person name="Mohamoud Y."/>
            <person name="Holley T."/>
            <person name="Fedorova N."/>
            <person name="Khouri H."/>
            <person name="Bottomley S.P."/>
            <person name="Whittington R.J."/>
            <person name="Adler B."/>
            <person name="Songer J.G."/>
            <person name="Rood J.I."/>
            <person name="Paulsen I.T."/>
        </authorList>
    </citation>
    <scope>NUCLEOTIDE SEQUENCE [LARGE SCALE GENOMIC DNA]</scope>
    <source>
        <strain evidence="4 5">VCS1703A</strain>
    </source>
</reference>
<evidence type="ECO:0000313" key="5">
    <source>
        <dbReference type="Proteomes" id="UP000000248"/>
    </source>
</evidence>
<dbReference type="PANTHER" id="PTHR12901">
    <property type="entry name" value="SPERM PROTEIN HOMOLOG"/>
    <property type="match status" value="1"/>
</dbReference>
<dbReference type="STRING" id="246195.DNO_0991"/>
<dbReference type="GO" id="GO:0045333">
    <property type="term" value="P:cellular respiration"/>
    <property type="evidence" value="ECO:0007669"/>
    <property type="project" value="InterPro"/>
</dbReference>
<dbReference type="InterPro" id="IPR005031">
    <property type="entry name" value="COQ10_START"/>
</dbReference>
<dbReference type="HOGENOM" id="CLU_079653_3_1_6"/>
<dbReference type="Proteomes" id="UP000000248">
    <property type="component" value="Chromosome"/>
</dbReference>
<keyword evidence="5" id="KW-1185">Reference proteome</keyword>
<dbReference type="InterPro" id="IPR023393">
    <property type="entry name" value="START-like_dom_sf"/>
</dbReference>
<dbReference type="PANTHER" id="PTHR12901:SF10">
    <property type="entry name" value="COENZYME Q-BINDING PROTEIN COQ10, MITOCHONDRIAL"/>
    <property type="match status" value="1"/>
</dbReference>
<accession>A5EXZ4</accession>
<gene>
    <name evidence="4" type="ordered locus">DNO_0991</name>
</gene>